<dbReference type="Proteomes" id="UP000460221">
    <property type="component" value="Unassembled WGS sequence"/>
</dbReference>
<keyword evidence="3" id="KW-1003">Cell membrane</keyword>
<dbReference type="InterPro" id="IPR036259">
    <property type="entry name" value="MFS_trans_sf"/>
</dbReference>
<feature type="transmembrane region" description="Helical" evidence="7">
    <location>
        <begin position="254"/>
        <end position="274"/>
    </location>
</feature>
<proteinExistence type="predicted"/>
<dbReference type="SUPFAM" id="SSF103473">
    <property type="entry name" value="MFS general substrate transporter"/>
    <property type="match status" value="1"/>
</dbReference>
<keyword evidence="10" id="KW-1185">Reference proteome</keyword>
<dbReference type="GO" id="GO:0022857">
    <property type="term" value="F:transmembrane transporter activity"/>
    <property type="evidence" value="ECO:0007669"/>
    <property type="project" value="InterPro"/>
</dbReference>
<evidence type="ECO:0000256" key="1">
    <source>
        <dbReference type="ARBA" id="ARBA00004651"/>
    </source>
</evidence>
<keyword evidence="5 7" id="KW-1133">Transmembrane helix</keyword>
<evidence type="ECO:0000313" key="10">
    <source>
        <dbReference type="Proteomes" id="UP000460221"/>
    </source>
</evidence>
<evidence type="ECO:0000256" key="3">
    <source>
        <dbReference type="ARBA" id="ARBA00022475"/>
    </source>
</evidence>
<dbReference type="InterPro" id="IPR011701">
    <property type="entry name" value="MFS"/>
</dbReference>
<evidence type="ECO:0000256" key="6">
    <source>
        <dbReference type="ARBA" id="ARBA00023136"/>
    </source>
</evidence>
<evidence type="ECO:0000256" key="4">
    <source>
        <dbReference type="ARBA" id="ARBA00022692"/>
    </source>
</evidence>
<gene>
    <name evidence="9" type="ORF">GIS00_12945</name>
</gene>
<feature type="transmembrane region" description="Helical" evidence="7">
    <location>
        <begin position="71"/>
        <end position="89"/>
    </location>
</feature>
<dbReference type="Pfam" id="PF07690">
    <property type="entry name" value="MFS_1"/>
    <property type="match status" value="1"/>
</dbReference>
<feature type="domain" description="Major facilitator superfamily (MFS) profile" evidence="8">
    <location>
        <begin position="1"/>
        <end position="361"/>
    </location>
</feature>
<dbReference type="EMBL" id="WLYK01000005">
    <property type="protein sequence ID" value="MTD14847.1"/>
    <property type="molecule type" value="Genomic_DNA"/>
</dbReference>
<dbReference type="Gene3D" id="1.20.1250.20">
    <property type="entry name" value="MFS general substrate transporter like domains"/>
    <property type="match status" value="2"/>
</dbReference>
<dbReference type="InterPro" id="IPR020846">
    <property type="entry name" value="MFS_dom"/>
</dbReference>
<organism evidence="9 10">
    <name type="scientific">Nakamurella alba</name>
    <dbReference type="NCBI Taxonomy" id="2665158"/>
    <lineage>
        <taxon>Bacteria</taxon>
        <taxon>Bacillati</taxon>
        <taxon>Actinomycetota</taxon>
        <taxon>Actinomycetes</taxon>
        <taxon>Nakamurellales</taxon>
        <taxon>Nakamurellaceae</taxon>
        <taxon>Nakamurella</taxon>
    </lineage>
</organism>
<evidence type="ECO:0000313" key="9">
    <source>
        <dbReference type="EMBL" id="MTD14847.1"/>
    </source>
</evidence>
<dbReference type="CDD" id="cd17325">
    <property type="entry name" value="MFS_MdtG_SLC18_like"/>
    <property type="match status" value="1"/>
</dbReference>
<evidence type="ECO:0000259" key="8">
    <source>
        <dbReference type="PROSITE" id="PS50850"/>
    </source>
</evidence>
<evidence type="ECO:0000256" key="5">
    <source>
        <dbReference type="ARBA" id="ARBA00022989"/>
    </source>
</evidence>
<keyword evidence="6 7" id="KW-0472">Membrane</keyword>
<dbReference type="InterPro" id="IPR050171">
    <property type="entry name" value="MFS_Transporters"/>
</dbReference>
<keyword evidence="2" id="KW-0813">Transport</keyword>
<protein>
    <submittedName>
        <fullName evidence="9">MFS transporter</fullName>
    </submittedName>
</protein>
<feature type="transmembrane region" description="Helical" evidence="7">
    <location>
        <begin position="280"/>
        <end position="306"/>
    </location>
</feature>
<dbReference type="AlphaFoldDB" id="A0A7K1FL18"/>
<accession>A0A7K1FL18</accession>
<dbReference type="PROSITE" id="PS50850">
    <property type="entry name" value="MFS"/>
    <property type="match status" value="1"/>
</dbReference>
<feature type="transmembrane region" description="Helical" evidence="7">
    <location>
        <begin position="48"/>
        <end position="65"/>
    </location>
</feature>
<sequence>MPVIALTAADLGGSVGTAAFVVALLGIGLVLADLPAGAIAARFGEKTTLLLASALEFVGGLGALLAKNVAVLGASILLVGFSAAAFGLARQSYLTAAVPVDLRARALSTLGGVYRIGMFLGPFVGALVISHTGIQGAYLVDMVASVGAFLLVLFSRDITADAPGDPARAVAAVPEKPEPVLRALFRHRRILGTLGVGVLFLSVSRACRMAIVPLWAASIGLDAAHASLVFGIAGAADMLLFYPAGALMDRKGRLVVAFPSMIILGVGMILVVFTSGFTSLLLVAMLLGFGNGIGAGLIMTLGADAAPAVGRPQFLAGWRLMSDAGNAAGPLLISGIALFAPLAAASIVIAVISFVGAEWLRHWIPRYDPVSAATLGRRRAD</sequence>
<evidence type="ECO:0000256" key="7">
    <source>
        <dbReference type="SAM" id="Phobius"/>
    </source>
</evidence>
<dbReference type="PANTHER" id="PTHR23517:SF3">
    <property type="entry name" value="INTEGRAL MEMBRANE TRANSPORT PROTEIN"/>
    <property type="match status" value="1"/>
</dbReference>
<dbReference type="PANTHER" id="PTHR23517">
    <property type="entry name" value="RESISTANCE PROTEIN MDTM, PUTATIVE-RELATED-RELATED"/>
    <property type="match status" value="1"/>
</dbReference>
<feature type="transmembrane region" description="Helical" evidence="7">
    <location>
        <begin position="136"/>
        <end position="154"/>
    </location>
</feature>
<name>A0A7K1FL18_9ACTN</name>
<comment type="subcellular location">
    <subcellularLocation>
        <location evidence="1">Cell membrane</location>
        <topology evidence="1">Multi-pass membrane protein</topology>
    </subcellularLocation>
</comment>
<feature type="transmembrane region" description="Helical" evidence="7">
    <location>
        <begin position="20"/>
        <end position="41"/>
    </location>
</feature>
<feature type="transmembrane region" description="Helical" evidence="7">
    <location>
        <begin position="110"/>
        <end position="130"/>
    </location>
</feature>
<feature type="transmembrane region" description="Helical" evidence="7">
    <location>
        <begin position="223"/>
        <end position="242"/>
    </location>
</feature>
<evidence type="ECO:0000256" key="2">
    <source>
        <dbReference type="ARBA" id="ARBA00022448"/>
    </source>
</evidence>
<reference evidence="9 10" key="1">
    <citation type="submission" date="2019-11" db="EMBL/GenBank/DDBJ databases">
        <authorList>
            <person name="Jiang L.-Q."/>
        </authorList>
    </citation>
    <scope>NUCLEOTIDE SEQUENCE [LARGE SCALE GENOMIC DNA]</scope>
    <source>
        <strain evidence="9 10">YIM 132087</strain>
    </source>
</reference>
<feature type="transmembrane region" description="Helical" evidence="7">
    <location>
        <begin position="327"/>
        <end position="355"/>
    </location>
</feature>
<comment type="caution">
    <text evidence="9">The sequence shown here is derived from an EMBL/GenBank/DDBJ whole genome shotgun (WGS) entry which is preliminary data.</text>
</comment>
<dbReference type="GO" id="GO:0005886">
    <property type="term" value="C:plasma membrane"/>
    <property type="evidence" value="ECO:0007669"/>
    <property type="project" value="UniProtKB-SubCell"/>
</dbReference>
<keyword evidence="4 7" id="KW-0812">Transmembrane</keyword>